<evidence type="ECO:0000256" key="5">
    <source>
        <dbReference type="ARBA" id="ARBA00022692"/>
    </source>
</evidence>
<organism evidence="10 11">
    <name type="scientific">Silvibacterium dinghuense</name>
    <dbReference type="NCBI Taxonomy" id="1560006"/>
    <lineage>
        <taxon>Bacteria</taxon>
        <taxon>Pseudomonadati</taxon>
        <taxon>Acidobacteriota</taxon>
        <taxon>Terriglobia</taxon>
        <taxon>Terriglobales</taxon>
        <taxon>Acidobacteriaceae</taxon>
        <taxon>Silvibacterium</taxon>
    </lineage>
</organism>
<keyword evidence="11" id="KW-1185">Reference proteome</keyword>
<feature type="transmembrane region" description="Helical" evidence="8">
    <location>
        <begin position="234"/>
        <end position="261"/>
    </location>
</feature>
<proteinExistence type="inferred from homology"/>
<dbReference type="PANTHER" id="PTHR43271:SF2">
    <property type="entry name" value="BLL2771 PROTEIN"/>
    <property type="match status" value="1"/>
</dbReference>
<evidence type="ECO:0000313" key="11">
    <source>
        <dbReference type="Proteomes" id="UP000290253"/>
    </source>
</evidence>
<feature type="transmembrane region" description="Helical" evidence="8">
    <location>
        <begin position="384"/>
        <end position="407"/>
    </location>
</feature>
<dbReference type="Gene3D" id="1.20.1250.20">
    <property type="entry name" value="MFS general substrate transporter like domains"/>
    <property type="match status" value="1"/>
</dbReference>
<feature type="domain" description="Major facilitator superfamily (MFS) profile" evidence="9">
    <location>
        <begin position="32"/>
        <end position="411"/>
    </location>
</feature>
<dbReference type="SUPFAM" id="SSF103473">
    <property type="entry name" value="MFS general substrate transporter"/>
    <property type="match status" value="1"/>
</dbReference>
<keyword evidence="4" id="KW-1003">Cell membrane</keyword>
<feature type="transmembrane region" description="Helical" evidence="8">
    <location>
        <begin position="66"/>
        <end position="88"/>
    </location>
</feature>
<dbReference type="InterPro" id="IPR011701">
    <property type="entry name" value="MFS"/>
</dbReference>
<keyword evidence="7 8" id="KW-0472">Membrane</keyword>
<reference evidence="10 11" key="1">
    <citation type="journal article" date="2016" name="Int. J. Syst. Evol. Microbiol.">
        <title>Acidipila dinghuensis sp. nov., an acidobacterium isolated from forest soil.</title>
        <authorList>
            <person name="Jiang Y.W."/>
            <person name="Wang J."/>
            <person name="Chen M.H."/>
            <person name="Lv Y.Y."/>
            <person name="Qiu L.H."/>
        </authorList>
    </citation>
    <scope>NUCLEOTIDE SEQUENCE [LARGE SCALE GENOMIC DNA]</scope>
    <source>
        <strain evidence="10 11">DHOF10</strain>
    </source>
</reference>
<evidence type="ECO:0000256" key="3">
    <source>
        <dbReference type="ARBA" id="ARBA00022448"/>
    </source>
</evidence>
<dbReference type="InterPro" id="IPR036259">
    <property type="entry name" value="MFS_trans_sf"/>
</dbReference>
<evidence type="ECO:0000313" key="10">
    <source>
        <dbReference type="EMBL" id="RXS96478.1"/>
    </source>
</evidence>
<dbReference type="GO" id="GO:0005886">
    <property type="term" value="C:plasma membrane"/>
    <property type="evidence" value="ECO:0007669"/>
    <property type="project" value="UniProtKB-SubCell"/>
</dbReference>
<feature type="transmembrane region" description="Helical" evidence="8">
    <location>
        <begin position="33"/>
        <end position="54"/>
    </location>
</feature>
<evidence type="ECO:0000256" key="7">
    <source>
        <dbReference type="ARBA" id="ARBA00023136"/>
    </source>
</evidence>
<evidence type="ECO:0000256" key="6">
    <source>
        <dbReference type="ARBA" id="ARBA00022989"/>
    </source>
</evidence>
<sequence length="419" mass="44097">MPTATLRASDDALLAAGSQSSLSSSSLKPQRGVFPVFLCGMLAFLELYCTQPMLPMLAHVFHASEASVSGTISASTFGVAISAALLALFGERLDRKKTIVASMVALAICTLLTATATSLPVLALWRMLQGLITPGVFILTIAYVTEEWPPLEVPRVMSYYVGGTVFGGFLGRISAGILAERLGWRPIFLVLGILGLFGAALAQRVLPPARPKERRIKSASPFTPVLANLQNPRLLATFGIGFCMLYTLISIFSYITFYLAAAPFHLSTAELSWLFTVYLCGLAATLAAGTVLARVGLRHGMVTAIGFCLGGLMLTLVPSLPVIGLGLAMASSGVFISQTCANSFLRDAAPAGSRVSAAGMYICSYYIGGTVGGILPAAAWRMAGWPGCVSLTSTLLITAGLLAFFGWKKRTAAPDPIPL</sequence>
<evidence type="ECO:0000256" key="4">
    <source>
        <dbReference type="ARBA" id="ARBA00022475"/>
    </source>
</evidence>
<feature type="transmembrane region" description="Helical" evidence="8">
    <location>
        <begin position="273"/>
        <end position="293"/>
    </location>
</feature>
<dbReference type="Proteomes" id="UP000290253">
    <property type="component" value="Unassembled WGS sequence"/>
</dbReference>
<evidence type="ECO:0000256" key="1">
    <source>
        <dbReference type="ARBA" id="ARBA00004651"/>
    </source>
</evidence>
<feature type="transmembrane region" description="Helical" evidence="8">
    <location>
        <begin position="100"/>
        <end position="121"/>
    </location>
</feature>
<comment type="subcellular location">
    <subcellularLocation>
        <location evidence="1">Cell membrane</location>
        <topology evidence="1">Multi-pass membrane protein</topology>
    </subcellularLocation>
</comment>
<dbReference type="InterPro" id="IPR020846">
    <property type="entry name" value="MFS_dom"/>
</dbReference>
<dbReference type="PANTHER" id="PTHR43271">
    <property type="entry name" value="BLL2771 PROTEIN"/>
    <property type="match status" value="1"/>
</dbReference>
<feature type="transmembrane region" description="Helical" evidence="8">
    <location>
        <begin position="127"/>
        <end position="145"/>
    </location>
</feature>
<dbReference type="AlphaFoldDB" id="A0A4Q1SFZ7"/>
<evidence type="ECO:0000256" key="8">
    <source>
        <dbReference type="SAM" id="Phobius"/>
    </source>
</evidence>
<dbReference type="OrthoDB" id="9781156at2"/>
<name>A0A4Q1SFZ7_9BACT</name>
<comment type="caution">
    <text evidence="10">The sequence shown here is derived from an EMBL/GenBank/DDBJ whole genome shotgun (WGS) entry which is preliminary data.</text>
</comment>
<accession>A0A4Q1SFZ7</accession>
<keyword evidence="3" id="KW-0813">Transport</keyword>
<keyword evidence="5 8" id="KW-0812">Transmembrane</keyword>
<evidence type="ECO:0000256" key="2">
    <source>
        <dbReference type="ARBA" id="ARBA00008335"/>
    </source>
</evidence>
<gene>
    <name evidence="10" type="ORF">ESZ00_00510</name>
</gene>
<dbReference type="CDD" id="cd17324">
    <property type="entry name" value="MFS_NepI_like"/>
    <property type="match status" value="1"/>
</dbReference>
<feature type="transmembrane region" description="Helical" evidence="8">
    <location>
        <begin position="357"/>
        <end position="378"/>
    </location>
</feature>
<dbReference type="EMBL" id="SDMK01000001">
    <property type="protein sequence ID" value="RXS96478.1"/>
    <property type="molecule type" value="Genomic_DNA"/>
</dbReference>
<comment type="similarity">
    <text evidence="2">Belongs to the major facilitator superfamily.</text>
</comment>
<dbReference type="Pfam" id="PF07690">
    <property type="entry name" value="MFS_1"/>
    <property type="match status" value="1"/>
</dbReference>
<evidence type="ECO:0000259" key="9">
    <source>
        <dbReference type="PROSITE" id="PS50850"/>
    </source>
</evidence>
<protein>
    <submittedName>
        <fullName evidence="10">MFS transporter</fullName>
    </submittedName>
</protein>
<feature type="transmembrane region" description="Helical" evidence="8">
    <location>
        <begin position="157"/>
        <end position="178"/>
    </location>
</feature>
<feature type="transmembrane region" description="Helical" evidence="8">
    <location>
        <begin position="184"/>
        <end position="206"/>
    </location>
</feature>
<keyword evidence="6 8" id="KW-1133">Transmembrane helix</keyword>
<dbReference type="PROSITE" id="PS50850">
    <property type="entry name" value="MFS"/>
    <property type="match status" value="1"/>
</dbReference>
<dbReference type="RefSeq" id="WP_129206227.1">
    <property type="nucleotide sequence ID" value="NZ_BMGU01000001.1"/>
</dbReference>
<dbReference type="GO" id="GO:0022857">
    <property type="term" value="F:transmembrane transporter activity"/>
    <property type="evidence" value="ECO:0007669"/>
    <property type="project" value="InterPro"/>
</dbReference>
<feature type="transmembrane region" description="Helical" evidence="8">
    <location>
        <begin position="300"/>
        <end position="317"/>
    </location>
</feature>